<sequence>MQVSESHGRVTWLCDLTQRVTRVRTEDGTRPCVSNLKVTQPERRACVLAVNGNTHGILESSGETEKLKELEESGTTIFIDALGRLVRDVRDKGSGGNFVGSKGGWKINKTLKGSSNQFKATGRSRVSFLRTMLKVADLITFELEGHVVQEKATKGK</sequence>
<organism evidence="1 2">
    <name type="scientific">Gossypium trilobum</name>
    <dbReference type="NCBI Taxonomy" id="34281"/>
    <lineage>
        <taxon>Eukaryota</taxon>
        <taxon>Viridiplantae</taxon>
        <taxon>Streptophyta</taxon>
        <taxon>Embryophyta</taxon>
        <taxon>Tracheophyta</taxon>
        <taxon>Spermatophyta</taxon>
        <taxon>Magnoliopsida</taxon>
        <taxon>eudicotyledons</taxon>
        <taxon>Gunneridae</taxon>
        <taxon>Pentapetalae</taxon>
        <taxon>rosids</taxon>
        <taxon>malvids</taxon>
        <taxon>Malvales</taxon>
        <taxon>Malvaceae</taxon>
        <taxon>Malvoideae</taxon>
        <taxon>Gossypium</taxon>
    </lineage>
</organism>
<protein>
    <submittedName>
        <fullName evidence="1">Uncharacterized protein</fullName>
    </submittedName>
</protein>
<accession>A0A7J9DM15</accession>
<gene>
    <name evidence="1" type="ORF">Gotri_024113</name>
</gene>
<keyword evidence="2" id="KW-1185">Reference proteome</keyword>
<dbReference type="Proteomes" id="UP000593568">
    <property type="component" value="Unassembled WGS sequence"/>
</dbReference>
<comment type="caution">
    <text evidence="1">The sequence shown here is derived from an EMBL/GenBank/DDBJ whole genome shotgun (WGS) entry which is preliminary data.</text>
</comment>
<reference evidence="1 2" key="1">
    <citation type="journal article" date="2019" name="Genome Biol. Evol.">
        <title>Insights into the evolution of the New World diploid cottons (Gossypium, subgenus Houzingenia) based on genome sequencing.</title>
        <authorList>
            <person name="Grover C.E."/>
            <person name="Arick M.A. 2nd"/>
            <person name="Thrash A."/>
            <person name="Conover J.L."/>
            <person name="Sanders W.S."/>
            <person name="Peterson D.G."/>
            <person name="Frelichowski J.E."/>
            <person name="Scheffler J.A."/>
            <person name="Scheffler B.E."/>
            <person name="Wendel J.F."/>
        </authorList>
    </citation>
    <scope>NUCLEOTIDE SEQUENCE [LARGE SCALE GENOMIC DNA]</scope>
    <source>
        <strain evidence="1">8</strain>
        <tissue evidence="1">Leaf</tissue>
    </source>
</reference>
<name>A0A7J9DM15_9ROSI</name>
<dbReference type="EMBL" id="JABEZW010000003">
    <property type="protein sequence ID" value="MBA0761465.1"/>
    <property type="molecule type" value="Genomic_DNA"/>
</dbReference>
<evidence type="ECO:0000313" key="1">
    <source>
        <dbReference type="EMBL" id="MBA0761465.1"/>
    </source>
</evidence>
<dbReference type="AlphaFoldDB" id="A0A7J9DM15"/>
<evidence type="ECO:0000313" key="2">
    <source>
        <dbReference type="Proteomes" id="UP000593568"/>
    </source>
</evidence>
<proteinExistence type="predicted"/>